<accession>A0ACD3AL50</accession>
<reference evidence="1 2" key="1">
    <citation type="journal article" date="2019" name="Nat. Ecol. Evol.">
        <title>Megaphylogeny resolves global patterns of mushroom evolution.</title>
        <authorList>
            <person name="Varga T."/>
            <person name="Krizsan K."/>
            <person name="Foldi C."/>
            <person name="Dima B."/>
            <person name="Sanchez-Garcia M."/>
            <person name="Sanchez-Ramirez S."/>
            <person name="Szollosi G.J."/>
            <person name="Szarkandi J.G."/>
            <person name="Papp V."/>
            <person name="Albert L."/>
            <person name="Andreopoulos W."/>
            <person name="Angelini C."/>
            <person name="Antonin V."/>
            <person name="Barry K.W."/>
            <person name="Bougher N.L."/>
            <person name="Buchanan P."/>
            <person name="Buyck B."/>
            <person name="Bense V."/>
            <person name="Catcheside P."/>
            <person name="Chovatia M."/>
            <person name="Cooper J."/>
            <person name="Damon W."/>
            <person name="Desjardin D."/>
            <person name="Finy P."/>
            <person name="Geml J."/>
            <person name="Haridas S."/>
            <person name="Hughes K."/>
            <person name="Justo A."/>
            <person name="Karasinski D."/>
            <person name="Kautmanova I."/>
            <person name="Kiss B."/>
            <person name="Kocsube S."/>
            <person name="Kotiranta H."/>
            <person name="LaButti K.M."/>
            <person name="Lechner B.E."/>
            <person name="Liimatainen K."/>
            <person name="Lipzen A."/>
            <person name="Lukacs Z."/>
            <person name="Mihaltcheva S."/>
            <person name="Morgado L.N."/>
            <person name="Niskanen T."/>
            <person name="Noordeloos M.E."/>
            <person name="Ohm R.A."/>
            <person name="Ortiz-Santana B."/>
            <person name="Ovrebo C."/>
            <person name="Racz N."/>
            <person name="Riley R."/>
            <person name="Savchenko A."/>
            <person name="Shiryaev A."/>
            <person name="Soop K."/>
            <person name="Spirin V."/>
            <person name="Szebenyi C."/>
            <person name="Tomsovsky M."/>
            <person name="Tulloss R.E."/>
            <person name="Uehling J."/>
            <person name="Grigoriev I.V."/>
            <person name="Vagvolgyi C."/>
            <person name="Papp T."/>
            <person name="Martin F.M."/>
            <person name="Miettinen O."/>
            <person name="Hibbett D.S."/>
            <person name="Nagy L.G."/>
        </authorList>
    </citation>
    <scope>NUCLEOTIDE SEQUENCE [LARGE SCALE GENOMIC DNA]</scope>
    <source>
        <strain evidence="1 2">NL-1719</strain>
    </source>
</reference>
<dbReference type="EMBL" id="ML208405">
    <property type="protein sequence ID" value="TFK66433.1"/>
    <property type="molecule type" value="Genomic_DNA"/>
</dbReference>
<dbReference type="Proteomes" id="UP000308600">
    <property type="component" value="Unassembled WGS sequence"/>
</dbReference>
<protein>
    <submittedName>
        <fullName evidence="1">Uncharacterized protein</fullName>
    </submittedName>
</protein>
<name>A0ACD3AL50_9AGAR</name>
<sequence>MSLPTTPMFRDAGPRTPLNLRDIERDNLDQQIAELEKTIQALKAKRNQLIPVSSLPLEVLTKIFFLVRSQAQEYEWIIVTHVSHYWRAVALGAHALWTNIIHRTFYRPISVPMTVLQRSGMCQLDVEIDHSDIGPQSFFLLSTILGQLSRIRTLHVRLDNDSDPYSVNSPDLMNIVTLLRNPAPVLEEFHFTGNIFTPCESTPPSGRPECYNNLPWFNRVSPMLRSLVLHYPPSDLTALHYQNLTHLELQGLDDPDEALSRMSFSTLLGLLSGMNALETLTLDYAFSFGPAPPQLAGGHRVSLESLSSSTLTLPARDLIHFLSAVSVPSTSRNTIITSLLENQPEFLSALIGYFRDGMTPISAIECTLKGDVLNLELWALFGGQTEKYLSLHIPQMNISFSGFDALPLSQVRTLYMANESKTRSLPDPQEVFGWCLPLVHLRDLTLASVFTGHFFKFMNTHIALFPALERLVVYGERNGSGQSFTWLVGTLHDFLQRRVGDPLCSQLKLLELVNLRYDSLEAVLRSGGLSLDIFRPLVLAMKVGDRDAW</sequence>
<gene>
    <name evidence="1" type="ORF">BDN72DRAFT_844364</name>
</gene>
<evidence type="ECO:0000313" key="2">
    <source>
        <dbReference type="Proteomes" id="UP000308600"/>
    </source>
</evidence>
<evidence type="ECO:0000313" key="1">
    <source>
        <dbReference type="EMBL" id="TFK66433.1"/>
    </source>
</evidence>
<keyword evidence="2" id="KW-1185">Reference proteome</keyword>
<proteinExistence type="predicted"/>
<organism evidence="1 2">
    <name type="scientific">Pluteus cervinus</name>
    <dbReference type="NCBI Taxonomy" id="181527"/>
    <lineage>
        <taxon>Eukaryota</taxon>
        <taxon>Fungi</taxon>
        <taxon>Dikarya</taxon>
        <taxon>Basidiomycota</taxon>
        <taxon>Agaricomycotina</taxon>
        <taxon>Agaricomycetes</taxon>
        <taxon>Agaricomycetidae</taxon>
        <taxon>Agaricales</taxon>
        <taxon>Pluteineae</taxon>
        <taxon>Pluteaceae</taxon>
        <taxon>Pluteus</taxon>
    </lineage>
</organism>